<comment type="caution">
    <text evidence="2">The sequence shown here is derived from an EMBL/GenBank/DDBJ whole genome shotgun (WGS) entry which is preliminary data.</text>
</comment>
<reference evidence="2 3" key="1">
    <citation type="submission" date="2019-04" db="EMBL/GenBank/DDBJ databases">
        <title>Lewinella litorea sp. nov., isolated from a marine sand.</title>
        <authorList>
            <person name="Yoon J.-H."/>
        </authorList>
    </citation>
    <scope>NUCLEOTIDE SEQUENCE [LARGE SCALE GENOMIC DNA]</scope>
    <source>
        <strain evidence="2 3">HSMS-39</strain>
    </source>
</reference>
<dbReference type="AlphaFoldDB" id="A0A4S4NK68"/>
<dbReference type="Proteomes" id="UP000308528">
    <property type="component" value="Unassembled WGS sequence"/>
</dbReference>
<gene>
    <name evidence="2" type="ORF">E4021_05775</name>
</gene>
<dbReference type="RefSeq" id="WP_136457319.1">
    <property type="nucleotide sequence ID" value="NZ_SRSF01000002.1"/>
</dbReference>
<dbReference type="Pfam" id="PF00665">
    <property type="entry name" value="rve"/>
    <property type="match status" value="1"/>
</dbReference>
<evidence type="ECO:0000259" key="1">
    <source>
        <dbReference type="PROSITE" id="PS50994"/>
    </source>
</evidence>
<dbReference type="InterPro" id="IPR001584">
    <property type="entry name" value="Integrase_cat-core"/>
</dbReference>
<dbReference type="GO" id="GO:0015074">
    <property type="term" value="P:DNA integration"/>
    <property type="evidence" value="ECO:0007669"/>
    <property type="project" value="InterPro"/>
</dbReference>
<protein>
    <submittedName>
        <fullName evidence="2">Transposase</fullName>
    </submittedName>
</protein>
<dbReference type="GO" id="GO:0003676">
    <property type="term" value="F:nucleic acid binding"/>
    <property type="evidence" value="ECO:0007669"/>
    <property type="project" value="InterPro"/>
</dbReference>
<dbReference type="SUPFAM" id="SSF53098">
    <property type="entry name" value="Ribonuclease H-like"/>
    <property type="match status" value="1"/>
</dbReference>
<keyword evidence="3" id="KW-1185">Reference proteome</keyword>
<organism evidence="2 3">
    <name type="scientific">Neolewinella litorea</name>
    <dbReference type="NCBI Taxonomy" id="2562452"/>
    <lineage>
        <taxon>Bacteria</taxon>
        <taxon>Pseudomonadati</taxon>
        <taxon>Bacteroidota</taxon>
        <taxon>Saprospiria</taxon>
        <taxon>Saprospirales</taxon>
        <taxon>Lewinellaceae</taxon>
        <taxon>Neolewinella</taxon>
    </lineage>
</organism>
<proteinExistence type="predicted"/>
<dbReference type="EMBL" id="SRSF01000002">
    <property type="protein sequence ID" value="THH40246.1"/>
    <property type="molecule type" value="Genomic_DNA"/>
</dbReference>
<feature type="domain" description="Integrase catalytic" evidence="1">
    <location>
        <begin position="1"/>
        <end position="90"/>
    </location>
</feature>
<evidence type="ECO:0000313" key="3">
    <source>
        <dbReference type="Proteomes" id="UP000308528"/>
    </source>
</evidence>
<name>A0A4S4NK68_9BACT</name>
<dbReference type="OrthoDB" id="936265at2"/>
<evidence type="ECO:0000313" key="2">
    <source>
        <dbReference type="EMBL" id="THH40246.1"/>
    </source>
</evidence>
<dbReference type="InterPro" id="IPR012337">
    <property type="entry name" value="RNaseH-like_sf"/>
</dbReference>
<sequence>MTAIIDVNLRYIVIWGLANNLAAEASLWVIRQTVAEHGTPEILNYEQGSQFTCTEYVNYLKEQGIAISMYGKGRALDKVYIERFWGAINY</sequence>
<dbReference type="Gene3D" id="3.30.420.10">
    <property type="entry name" value="Ribonuclease H-like superfamily/Ribonuclease H"/>
    <property type="match status" value="1"/>
</dbReference>
<accession>A0A4S4NK68</accession>
<dbReference type="PROSITE" id="PS50994">
    <property type="entry name" value="INTEGRASE"/>
    <property type="match status" value="1"/>
</dbReference>
<dbReference type="InterPro" id="IPR036397">
    <property type="entry name" value="RNaseH_sf"/>
</dbReference>